<feature type="compositionally biased region" description="Basic and acidic residues" evidence="1">
    <location>
        <begin position="206"/>
        <end position="219"/>
    </location>
</feature>
<evidence type="ECO:0000313" key="4">
    <source>
        <dbReference type="Proteomes" id="UP001287356"/>
    </source>
</evidence>
<feature type="compositionally biased region" description="Polar residues" evidence="1">
    <location>
        <begin position="264"/>
        <end position="274"/>
    </location>
</feature>
<proteinExistence type="predicted"/>
<comment type="caution">
    <text evidence="3">The sequence shown here is derived from an EMBL/GenBank/DDBJ whole genome shotgun (WGS) entry which is preliminary data.</text>
</comment>
<feature type="compositionally biased region" description="Polar residues" evidence="1">
    <location>
        <begin position="110"/>
        <end position="124"/>
    </location>
</feature>
<dbReference type="InterPro" id="IPR007275">
    <property type="entry name" value="YTH_domain"/>
</dbReference>
<protein>
    <submittedName>
        <fullName evidence="3">YT521-B-like domain-containing protein</fullName>
    </submittedName>
</protein>
<dbReference type="EMBL" id="JAULSN010000001">
    <property type="protein sequence ID" value="KAK3384406.1"/>
    <property type="molecule type" value="Genomic_DNA"/>
</dbReference>
<name>A0AAE0NMR7_9PEZI</name>
<reference evidence="3" key="1">
    <citation type="journal article" date="2023" name="Mol. Phylogenet. Evol.">
        <title>Genome-scale phylogeny and comparative genomics of the fungal order Sordariales.</title>
        <authorList>
            <person name="Hensen N."/>
            <person name="Bonometti L."/>
            <person name="Westerberg I."/>
            <person name="Brannstrom I.O."/>
            <person name="Guillou S."/>
            <person name="Cros-Aarteil S."/>
            <person name="Calhoun S."/>
            <person name="Haridas S."/>
            <person name="Kuo A."/>
            <person name="Mondo S."/>
            <person name="Pangilinan J."/>
            <person name="Riley R."/>
            <person name="LaButti K."/>
            <person name="Andreopoulos B."/>
            <person name="Lipzen A."/>
            <person name="Chen C."/>
            <person name="Yan M."/>
            <person name="Daum C."/>
            <person name="Ng V."/>
            <person name="Clum A."/>
            <person name="Steindorff A."/>
            <person name="Ohm R.A."/>
            <person name="Martin F."/>
            <person name="Silar P."/>
            <person name="Natvig D.O."/>
            <person name="Lalanne C."/>
            <person name="Gautier V."/>
            <person name="Ament-Velasquez S.L."/>
            <person name="Kruys A."/>
            <person name="Hutchinson M.I."/>
            <person name="Powell A.J."/>
            <person name="Barry K."/>
            <person name="Miller A.N."/>
            <person name="Grigoriev I.V."/>
            <person name="Debuchy R."/>
            <person name="Gladieux P."/>
            <person name="Hiltunen Thoren M."/>
            <person name="Johannesson H."/>
        </authorList>
    </citation>
    <scope>NUCLEOTIDE SEQUENCE</scope>
    <source>
        <strain evidence="3">CBS 958.72</strain>
    </source>
</reference>
<organism evidence="3 4">
    <name type="scientific">Lasiosphaeria ovina</name>
    <dbReference type="NCBI Taxonomy" id="92902"/>
    <lineage>
        <taxon>Eukaryota</taxon>
        <taxon>Fungi</taxon>
        <taxon>Dikarya</taxon>
        <taxon>Ascomycota</taxon>
        <taxon>Pezizomycotina</taxon>
        <taxon>Sordariomycetes</taxon>
        <taxon>Sordariomycetidae</taxon>
        <taxon>Sordariales</taxon>
        <taxon>Lasiosphaeriaceae</taxon>
        <taxon>Lasiosphaeria</taxon>
    </lineage>
</organism>
<feature type="region of interest" description="Disordered" evidence="1">
    <location>
        <begin position="110"/>
        <end position="301"/>
    </location>
</feature>
<reference evidence="3" key="2">
    <citation type="submission" date="2023-06" db="EMBL/GenBank/DDBJ databases">
        <authorList>
            <consortium name="Lawrence Berkeley National Laboratory"/>
            <person name="Haridas S."/>
            <person name="Hensen N."/>
            <person name="Bonometti L."/>
            <person name="Westerberg I."/>
            <person name="Brannstrom I.O."/>
            <person name="Guillou S."/>
            <person name="Cros-Aarteil S."/>
            <person name="Calhoun S."/>
            <person name="Kuo A."/>
            <person name="Mondo S."/>
            <person name="Pangilinan J."/>
            <person name="Riley R."/>
            <person name="Labutti K."/>
            <person name="Andreopoulos B."/>
            <person name="Lipzen A."/>
            <person name="Chen C."/>
            <person name="Yanf M."/>
            <person name="Daum C."/>
            <person name="Ng V."/>
            <person name="Clum A."/>
            <person name="Steindorff A."/>
            <person name="Ohm R."/>
            <person name="Martin F."/>
            <person name="Silar P."/>
            <person name="Natvig D."/>
            <person name="Lalanne C."/>
            <person name="Gautier V."/>
            <person name="Ament-Velasquez S.L."/>
            <person name="Kruys A."/>
            <person name="Hutchinson M.I."/>
            <person name="Powell A.J."/>
            <person name="Barry K."/>
            <person name="Miller A.N."/>
            <person name="Grigoriev I.V."/>
            <person name="Debuchy R."/>
            <person name="Gladieux P."/>
            <person name="Thoren M.H."/>
            <person name="Johannesson H."/>
        </authorList>
    </citation>
    <scope>NUCLEOTIDE SEQUENCE</scope>
    <source>
        <strain evidence="3">CBS 958.72</strain>
    </source>
</reference>
<feature type="compositionally biased region" description="Basic and acidic residues" evidence="1">
    <location>
        <begin position="472"/>
        <end position="519"/>
    </location>
</feature>
<sequence>MSSSSQSGKPDLAKLDLNARASELKQRLLESRGQSQSAARFSSSSPANDAARVTASAPTPSRRAQSNTSASELGKQPTMAHFVPHQIPQKPRQISLRADANDIAALISSISANTPTVSARTQDNGAAKQQAKQPVNPQLSWNKNPTTGSASSHMASPKSAAPPSQPRRPAPERPVLTLKVDGQPLAQDNKNHNQPKQSSSSTYQEGEAKADRPNRDGRSGYETPLPTPKQDTAFSTGDIRENRAPPDSAGTKSSAQVYKATAAGQHNSTNSNGARTADKITGGEKQVQKMPVATTNRISPPSEALERALELDKDLGDWLVLTDYYDVESRTRKLERHRKVKALAAEKLRIEKEEQELMQEEMLEMGIRRPTAGHRINTMPGAVQGHNSPNIPTPVTAEPVVTEPVATERTGAHFQEQAPAKPANTLNQKSQIIPAKRYYDEPGVNAHKEKQARMEEAPTRPKEVNDGFGGGDQRERDLRQDPRHEFRHENRNEPRKEYRNEPRNELRYEPRSAKFDRRPSPFRGHSPRRYNHPPPYRSRSRSRSRSPSNRPREYSPPRFSRPSGLRGRPDHGEFHDSYPKYDSYRGDGGQYPPSPRELRQRDSGQISPPSHIALGQKGDARYFIVKSFNEDNVLKCMDDGVWATQVQNGQVLTSAFANCRNVILFFSINKSKAFQGYARMATAPSPDTPRPKWMSGIHWDVSPPFRVEWLSKVPVEFFRVGHLKNRYNEYLPVLVGKDGQEIEEECGRQLLLEMEQFAEAKADVEAARRGAKKPIKREDSMER</sequence>
<evidence type="ECO:0000256" key="1">
    <source>
        <dbReference type="SAM" id="MobiDB-lite"/>
    </source>
</evidence>
<dbReference type="Gene3D" id="3.10.590.10">
    <property type="entry name" value="ph1033 like domains"/>
    <property type="match status" value="1"/>
</dbReference>
<evidence type="ECO:0000259" key="2">
    <source>
        <dbReference type="PROSITE" id="PS50882"/>
    </source>
</evidence>
<feature type="compositionally biased region" description="Polar residues" evidence="1">
    <location>
        <begin position="130"/>
        <end position="148"/>
    </location>
</feature>
<feature type="region of interest" description="Disordered" evidence="1">
    <location>
        <begin position="413"/>
        <end position="613"/>
    </location>
</feature>
<dbReference type="GO" id="GO:0000381">
    <property type="term" value="P:regulation of alternative mRNA splicing, via spliceosome"/>
    <property type="evidence" value="ECO:0007669"/>
    <property type="project" value="TreeGrafter"/>
</dbReference>
<dbReference type="PANTHER" id="PTHR12357:SF3">
    <property type="entry name" value="YTH DOMAIN-CONTAINING PROTEIN 1"/>
    <property type="match status" value="1"/>
</dbReference>
<dbReference type="CDD" id="cd21134">
    <property type="entry name" value="YTH"/>
    <property type="match status" value="1"/>
</dbReference>
<feature type="region of interest" description="Disordered" evidence="1">
    <location>
        <begin position="25"/>
        <end position="95"/>
    </location>
</feature>
<dbReference type="PANTHER" id="PTHR12357">
    <property type="entry name" value="YTH YT521-B HOMOLOGY DOMAIN-CONTAINING"/>
    <property type="match status" value="1"/>
</dbReference>
<dbReference type="GO" id="GO:0005654">
    <property type="term" value="C:nucleoplasm"/>
    <property type="evidence" value="ECO:0007669"/>
    <property type="project" value="TreeGrafter"/>
</dbReference>
<gene>
    <name evidence="3" type="ORF">B0T24DRAFT_83113</name>
</gene>
<dbReference type="GO" id="GO:1990247">
    <property type="term" value="F:N6-methyladenosine-containing RNA reader activity"/>
    <property type="evidence" value="ECO:0007669"/>
    <property type="project" value="TreeGrafter"/>
</dbReference>
<keyword evidence="4" id="KW-1185">Reference proteome</keyword>
<dbReference type="Pfam" id="PF04146">
    <property type="entry name" value="YTH"/>
    <property type="match status" value="1"/>
</dbReference>
<dbReference type="AlphaFoldDB" id="A0AAE0NMR7"/>
<feature type="compositionally biased region" description="Basic and acidic residues" evidence="1">
    <location>
        <begin position="446"/>
        <end position="465"/>
    </location>
</feature>
<feature type="domain" description="YTH" evidence="2">
    <location>
        <begin position="620"/>
        <end position="754"/>
    </location>
</feature>
<dbReference type="InterPro" id="IPR045168">
    <property type="entry name" value="YTH_prot"/>
</dbReference>
<dbReference type="PROSITE" id="PS50882">
    <property type="entry name" value="YTH"/>
    <property type="match status" value="1"/>
</dbReference>
<feature type="compositionally biased region" description="Polar residues" evidence="1">
    <location>
        <begin position="186"/>
        <end position="204"/>
    </location>
</feature>
<dbReference type="GO" id="GO:0000398">
    <property type="term" value="P:mRNA splicing, via spliceosome"/>
    <property type="evidence" value="ECO:0007669"/>
    <property type="project" value="TreeGrafter"/>
</dbReference>
<dbReference type="GO" id="GO:0003729">
    <property type="term" value="F:mRNA binding"/>
    <property type="evidence" value="ECO:0007669"/>
    <property type="project" value="TreeGrafter"/>
</dbReference>
<feature type="compositionally biased region" description="Basic and acidic residues" evidence="1">
    <location>
        <begin position="567"/>
        <end position="585"/>
    </location>
</feature>
<feature type="compositionally biased region" description="Polar residues" evidence="1">
    <location>
        <begin position="56"/>
        <end position="71"/>
    </location>
</feature>
<feature type="compositionally biased region" description="Low complexity" evidence="1">
    <location>
        <begin position="149"/>
        <end position="162"/>
    </location>
</feature>
<accession>A0AAE0NMR7</accession>
<dbReference type="Proteomes" id="UP001287356">
    <property type="component" value="Unassembled WGS sequence"/>
</dbReference>
<feature type="compositionally biased region" description="Low complexity" evidence="1">
    <location>
        <begin position="31"/>
        <end position="45"/>
    </location>
</feature>
<evidence type="ECO:0000313" key="3">
    <source>
        <dbReference type="EMBL" id="KAK3384406.1"/>
    </source>
</evidence>